<gene>
    <name evidence="1" type="ORF">ZT1A5_G722</name>
</gene>
<dbReference type="Proteomes" id="UP000215453">
    <property type="component" value="Chromosome 1"/>
</dbReference>
<evidence type="ECO:0000313" key="1">
    <source>
        <dbReference type="EMBL" id="SMY19287.1"/>
    </source>
</evidence>
<name>A0A1Y6L4D4_ZYMTR</name>
<proteinExistence type="predicted"/>
<evidence type="ECO:0000313" key="2">
    <source>
        <dbReference type="Proteomes" id="UP000215453"/>
    </source>
</evidence>
<sequence length="210" mass="23761">MDRFRWQIRMLIRSGQSIPTKHGSALFKKLEQQFQQYRTSDDRLKAIFADANRSDHFQEGAFGVSIDGIQPVGIDEIDAVRYHALVKSMRHTAMWINCWKRIFSPTVISLLRLSQDLRASEGGPAWESLIDRFDDFAPIGGSYKSRVKLRVTMRQKDAYKLAKKFKTPNTLRVLSRAMPNGSATDTRFDNTSIMTITTAGQLTTPSAAAS</sequence>
<dbReference type="EMBL" id="LT882676">
    <property type="protein sequence ID" value="SMY19287.1"/>
    <property type="molecule type" value="Genomic_DNA"/>
</dbReference>
<organism evidence="1 2">
    <name type="scientific">Zymoseptoria tritici ST99CH_1A5</name>
    <dbReference type="NCBI Taxonomy" id="1276529"/>
    <lineage>
        <taxon>Eukaryota</taxon>
        <taxon>Fungi</taxon>
        <taxon>Dikarya</taxon>
        <taxon>Ascomycota</taxon>
        <taxon>Pezizomycotina</taxon>
        <taxon>Dothideomycetes</taxon>
        <taxon>Dothideomycetidae</taxon>
        <taxon>Mycosphaerellales</taxon>
        <taxon>Mycosphaerellaceae</taxon>
        <taxon>Zymoseptoria</taxon>
    </lineage>
</organism>
<dbReference type="AlphaFoldDB" id="A0A1Y6L4D4"/>
<protein>
    <submittedName>
        <fullName evidence="1">Uncharacterized protein</fullName>
    </submittedName>
</protein>
<accession>A0A1Y6L4D4</accession>
<reference evidence="1 2" key="1">
    <citation type="submission" date="2016-10" db="EMBL/GenBank/DDBJ databases">
        <authorList>
            <person name="Varghese N."/>
        </authorList>
    </citation>
    <scope>NUCLEOTIDE SEQUENCE [LARGE SCALE GENOMIC DNA]</scope>
</reference>